<evidence type="ECO:0000259" key="6">
    <source>
        <dbReference type="PROSITE" id="PS50067"/>
    </source>
</evidence>
<protein>
    <submittedName>
        <fullName evidence="7">Kinesin-1</fullName>
    </submittedName>
</protein>
<name>A0A2I0AGE9_9ASPA</name>
<evidence type="ECO:0000313" key="7">
    <source>
        <dbReference type="EMBL" id="PKA54620.1"/>
    </source>
</evidence>
<comment type="caution">
    <text evidence="5">Lacks conserved residue(s) required for the propagation of feature annotation.</text>
</comment>
<accession>A0A2I0AGE9</accession>
<feature type="domain" description="Kinesin motor" evidence="6">
    <location>
        <begin position="270"/>
        <end position="308"/>
    </location>
</feature>
<evidence type="ECO:0000256" key="1">
    <source>
        <dbReference type="ARBA" id="ARBA00022701"/>
    </source>
</evidence>
<dbReference type="GO" id="GO:0008017">
    <property type="term" value="F:microtubule binding"/>
    <property type="evidence" value="ECO:0007669"/>
    <property type="project" value="InterPro"/>
</dbReference>
<dbReference type="InterPro" id="IPR027417">
    <property type="entry name" value="P-loop_NTPase"/>
</dbReference>
<gene>
    <name evidence="7" type="primary">ATK1</name>
    <name evidence="7" type="ORF">AXF42_Ash000455</name>
</gene>
<keyword evidence="1" id="KW-0493">Microtubule</keyword>
<dbReference type="InterPro" id="IPR001752">
    <property type="entry name" value="Kinesin_motor_dom"/>
</dbReference>
<dbReference type="PROSITE" id="PS50067">
    <property type="entry name" value="KINESIN_MOTOR_2"/>
    <property type="match status" value="2"/>
</dbReference>
<dbReference type="InterPro" id="IPR036961">
    <property type="entry name" value="Kinesin_motor_dom_sf"/>
</dbReference>
<dbReference type="GO" id="GO:0007018">
    <property type="term" value="P:microtubule-based movement"/>
    <property type="evidence" value="ECO:0007669"/>
    <property type="project" value="InterPro"/>
</dbReference>
<reference evidence="7 8" key="1">
    <citation type="journal article" date="2017" name="Nature">
        <title>The Apostasia genome and the evolution of orchids.</title>
        <authorList>
            <person name="Zhang G.Q."/>
            <person name="Liu K.W."/>
            <person name="Li Z."/>
            <person name="Lohaus R."/>
            <person name="Hsiao Y.Y."/>
            <person name="Niu S.C."/>
            <person name="Wang J.Y."/>
            <person name="Lin Y.C."/>
            <person name="Xu Q."/>
            <person name="Chen L.J."/>
            <person name="Yoshida K."/>
            <person name="Fujiwara S."/>
            <person name="Wang Z.W."/>
            <person name="Zhang Y.Q."/>
            <person name="Mitsuda N."/>
            <person name="Wang M."/>
            <person name="Liu G.H."/>
            <person name="Pecoraro L."/>
            <person name="Huang H.X."/>
            <person name="Xiao X.J."/>
            <person name="Lin M."/>
            <person name="Wu X.Y."/>
            <person name="Wu W.L."/>
            <person name="Chen Y.Y."/>
            <person name="Chang S.B."/>
            <person name="Sakamoto S."/>
            <person name="Ohme-Takagi M."/>
            <person name="Yagi M."/>
            <person name="Zeng S.J."/>
            <person name="Shen C.Y."/>
            <person name="Yeh C.M."/>
            <person name="Luo Y.B."/>
            <person name="Tsai W.C."/>
            <person name="Van de Peer Y."/>
            <person name="Liu Z.J."/>
        </authorList>
    </citation>
    <scope>NUCLEOTIDE SEQUENCE [LARGE SCALE GENOMIC DNA]</scope>
    <source>
        <strain evidence="8">cv. Shenzhen</strain>
        <tissue evidence="7">Stem</tissue>
    </source>
</reference>
<dbReference type="EMBL" id="KZ451982">
    <property type="protein sequence ID" value="PKA54620.1"/>
    <property type="molecule type" value="Genomic_DNA"/>
</dbReference>
<dbReference type="Gene3D" id="3.40.850.10">
    <property type="entry name" value="Kinesin motor domain"/>
    <property type="match status" value="2"/>
</dbReference>
<comment type="similarity">
    <text evidence="5">Belongs to the TRAFAC class myosin-kinesin ATPase superfamily. Kinesin family.</text>
</comment>
<dbReference type="AlphaFoldDB" id="A0A2I0AGE9"/>
<dbReference type="InterPro" id="IPR031852">
    <property type="entry name" value="Vik1/Cik1_MT-bd"/>
</dbReference>
<dbReference type="STRING" id="1088818.A0A2I0AGE9"/>
<organism evidence="7 8">
    <name type="scientific">Apostasia shenzhenica</name>
    <dbReference type="NCBI Taxonomy" id="1088818"/>
    <lineage>
        <taxon>Eukaryota</taxon>
        <taxon>Viridiplantae</taxon>
        <taxon>Streptophyta</taxon>
        <taxon>Embryophyta</taxon>
        <taxon>Tracheophyta</taxon>
        <taxon>Spermatophyta</taxon>
        <taxon>Magnoliopsida</taxon>
        <taxon>Liliopsida</taxon>
        <taxon>Asparagales</taxon>
        <taxon>Orchidaceae</taxon>
        <taxon>Apostasioideae</taxon>
        <taxon>Apostasia</taxon>
    </lineage>
</organism>
<keyword evidence="2" id="KW-0547">Nucleotide-binding</keyword>
<dbReference type="PANTHER" id="PTHR47972:SF45">
    <property type="entry name" value="PROTEIN CLARET SEGREGATIONAL"/>
    <property type="match status" value="1"/>
</dbReference>
<evidence type="ECO:0000256" key="4">
    <source>
        <dbReference type="ARBA" id="ARBA00023175"/>
    </source>
</evidence>
<dbReference type="GO" id="GO:0003777">
    <property type="term" value="F:microtubule motor activity"/>
    <property type="evidence" value="ECO:0007669"/>
    <property type="project" value="InterPro"/>
</dbReference>
<dbReference type="PANTHER" id="PTHR47972">
    <property type="entry name" value="KINESIN-LIKE PROTEIN KLP-3"/>
    <property type="match status" value="1"/>
</dbReference>
<keyword evidence="3" id="KW-0067">ATP-binding</keyword>
<proteinExistence type="inferred from homology"/>
<dbReference type="SMART" id="SM00129">
    <property type="entry name" value="KISc"/>
    <property type="match status" value="1"/>
</dbReference>
<evidence type="ECO:0000313" key="8">
    <source>
        <dbReference type="Proteomes" id="UP000236161"/>
    </source>
</evidence>
<dbReference type="OrthoDB" id="1691229at2759"/>
<dbReference type="Proteomes" id="UP000236161">
    <property type="component" value="Unassembled WGS sequence"/>
</dbReference>
<dbReference type="GO" id="GO:0005524">
    <property type="term" value="F:ATP binding"/>
    <property type="evidence" value="ECO:0007669"/>
    <property type="project" value="UniProtKB-KW"/>
</dbReference>
<keyword evidence="8" id="KW-1185">Reference proteome</keyword>
<evidence type="ECO:0000256" key="5">
    <source>
        <dbReference type="PROSITE-ProRule" id="PRU00283"/>
    </source>
</evidence>
<evidence type="ECO:0000256" key="2">
    <source>
        <dbReference type="ARBA" id="ARBA00022741"/>
    </source>
</evidence>
<dbReference type="GO" id="GO:0005874">
    <property type="term" value="C:microtubule"/>
    <property type="evidence" value="ECO:0007669"/>
    <property type="project" value="UniProtKB-KW"/>
</dbReference>
<dbReference type="Pfam" id="PF16796">
    <property type="entry name" value="Microtub_bd"/>
    <property type="match status" value="1"/>
</dbReference>
<dbReference type="InterPro" id="IPR027640">
    <property type="entry name" value="Kinesin-like_fam"/>
</dbReference>
<keyword evidence="4" id="KW-0505">Motor protein</keyword>
<dbReference type="SUPFAM" id="SSF52540">
    <property type="entry name" value="P-loop containing nucleoside triphosphate hydrolases"/>
    <property type="match status" value="2"/>
</dbReference>
<evidence type="ECO:0000256" key="3">
    <source>
        <dbReference type="ARBA" id="ARBA00022840"/>
    </source>
</evidence>
<feature type="domain" description="Kinesin motor" evidence="6">
    <location>
        <begin position="191"/>
        <end position="269"/>
    </location>
</feature>
<sequence>MASGLYPPSNRVAVARMIDWEKFGLLCGLCCGVLVLSSRRPQSSQNVAIKQAEEFKKEVGFLRNELQQVRDDRDHQLVDVQTLTIELAKYKELTGKSYQDLDTVSVKSAALEETCTSQQSQIKFLQLQVAAANENLKMADLANIETVQENEAQRKLISELQNHVSDVEYQLVENEKLRKKLHNTILELKGNIRVFCRVRPALPDNDSRKVGSIVVSYPTNIEHHGRGIDLMHNAQKYSFNYDKVFDHEASQEDVFVEISQLVQSALDGYKPCLGGESKTLMFVNISPEASSSSESICPLRFAARVNACEIVVPHRHTQLFHCSVM</sequence>